<evidence type="ECO:0000256" key="1">
    <source>
        <dbReference type="ARBA" id="ARBA00004651"/>
    </source>
</evidence>
<keyword evidence="6" id="KW-1003">Cell membrane</keyword>
<comment type="subcellular location">
    <subcellularLocation>
        <location evidence="1">Cell membrane</location>
        <topology evidence="1">Multi-pass membrane protein</topology>
    </subcellularLocation>
</comment>
<feature type="transmembrane region" description="Helical" evidence="11">
    <location>
        <begin position="282"/>
        <end position="303"/>
    </location>
</feature>
<dbReference type="Proteomes" id="UP000073434">
    <property type="component" value="Unassembled WGS sequence"/>
</dbReference>
<organism evidence="13 14">
    <name type="scientific">Streptococcus suis</name>
    <dbReference type="NCBI Taxonomy" id="1307"/>
    <lineage>
        <taxon>Bacteria</taxon>
        <taxon>Bacillati</taxon>
        <taxon>Bacillota</taxon>
        <taxon>Bacilli</taxon>
        <taxon>Lactobacillales</taxon>
        <taxon>Streptococcaceae</taxon>
        <taxon>Streptococcus</taxon>
    </lineage>
</organism>
<dbReference type="RefSeq" id="WP_044688376.1">
    <property type="nucleotide sequence ID" value="NZ_CEEW01000053.1"/>
</dbReference>
<feature type="domain" description="ABC3 transporter permease C-terminal" evidence="12">
    <location>
        <begin position="242"/>
        <end position="351"/>
    </location>
</feature>
<keyword evidence="9 11" id="KW-0472">Membrane</keyword>
<comment type="subunit">
    <text evidence="3">The complex is composed of two ATP-binding proteins (HrtA), two transmembrane proteins (HrtB) and a solute-binding protein.</text>
</comment>
<dbReference type="Pfam" id="PF02687">
    <property type="entry name" value="FtsX"/>
    <property type="match status" value="1"/>
</dbReference>
<evidence type="ECO:0000256" key="2">
    <source>
        <dbReference type="ARBA" id="ARBA00008697"/>
    </source>
</evidence>
<feature type="transmembrane region" description="Helical" evidence="11">
    <location>
        <begin position="240"/>
        <end position="262"/>
    </location>
</feature>
<evidence type="ECO:0000256" key="7">
    <source>
        <dbReference type="ARBA" id="ARBA00022692"/>
    </source>
</evidence>
<evidence type="ECO:0000259" key="12">
    <source>
        <dbReference type="Pfam" id="PF02687"/>
    </source>
</evidence>
<evidence type="ECO:0000256" key="4">
    <source>
        <dbReference type="ARBA" id="ARBA00016962"/>
    </source>
</evidence>
<keyword evidence="5" id="KW-0813">Transport</keyword>
<dbReference type="PANTHER" id="PTHR43738">
    <property type="entry name" value="ABC TRANSPORTER, MEMBRANE PROTEIN"/>
    <property type="match status" value="1"/>
</dbReference>
<dbReference type="AlphaFoldDB" id="A0A0Z8F2X7"/>
<dbReference type="GO" id="GO:0005886">
    <property type="term" value="C:plasma membrane"/>
    <property type="evidence" value="ECO:0007669"/>
    <property type="project" value="UniProtKB-SubCell"/>
</dbReference>
<proteinExistence type="inferred from homology"/>
<evidence type="ECO:0000256" key="5">
    <source>
        <dbReference type="ARBA" id="ARBA00022448"/>
    </source>
</evidence>
<reference evidence="13 14" key="1">
    <citation type="submission" date="2016-02" db="EMBL/GenBank/DDBJ databases">
        <authorList>
            <consortium name="Pathogen Informatics"/>
        </authorList>
    </citation>
    <scope>NUCLEOTIDE SEQUENCE [LARGE SCALE GENOMIC DNA]</scope>
    <source>
        <strain evidence="13 14">LSS23</strain>
    </source>
</reference>
<comment type="similarity">
    <text evidence="2">Belongs to the ABC-4 integral membrane protein family. HrtB subfamily.</text>
</comment>
<evidence type="ECO:0000256" key="11">
    <source>
        <dbReference type="SAM" id="Phobius"/>
    </source>
</evidence>
<evidence type="ECO:0000256" key="3">
    <source>
        <dbReference type="ARBA" id="ARBA00011131"/>
    </source>
</evidence>
<feature type="transmembrane region" description="Helical" evidence="11">
    <location>
        <begin position="15"/>
        <end position="40"/>
    </location>
</feature>
<gene>
    <name evidence="13" type="ORF">ERS132385_01517</name>
</gene>
<accession>A0A0Z8F2X7</accession>
<evidence type="ECO:0000256" key="10">
    <source>
        <dbReference type="ARBA" id="ARBA00024973"/>
    </source>
</evidence>
<keyword evidence="8 11" id="KW-1133">Transmembrane helix</keyword>
<evidence type="ECO:0000313" key="13">
    <source>
        <dbReference type="EMBL" id="CYU72783.1"/>
    </source>
</evidence>
<dbReference type="PANTHER" id="PTHR43738:SF1">
    <property type="entry name" value="HEMIN TRANSPORT SYSTEM PERMEASE PROTEIN HRTB-RELATED"/>
    <property type="match status" value="1"/>
</dbReference>
<name>A0A0Z8F2X7_STRSU</name>
<sequence>MFLAIEEMRQNKLRYGLILGLLVLVAYLVFFLTGLAYGLMQENRTAVDKWQADYVLLNSESNRLITASKIDTSLLDQVDASDKALIRQQAGVAYVDENATSDEKEKVNIFAVESDSFIVPNIVEGRLYEKTGEVLVDKTLSEVEGFELGDEVYLSGTDEKVTIVGYTDNAYFGVAPVVYMDFTAFAELMQADKQQAATSNLASAIVVRGDVASLPDELEKVAIADFIENLPGYKAQNMTFGFMIGFLIVISAIVIGIFIFVLTTQKSPIFGLMKIQGLSNGYISGSVLAQTFLLAGVGTVLGLAGTYLSSLVLPSAVPFENNWTFYIAIGLALVVFALLGASFSVGSIFKVDPLRNLS</sequence>
<dbReference type="EMBL" id="FIFW01000016">
    <property type="protein sequence ID" value="CYU72783.1"/>
    <property type="molecule type" value="Genomic_DNA"/>
</dbReference>
<evidence type="ECO:0000313" key="14">
    <source>
        <dbReference type="Proteomes" id="UP000073434"/>
    </source>
</evidence>
<dbReference type="InterPro" id="IPR051125">
    <property type="entry name" value="ABC-4/HrtB_transporter"/>
</dbReference>
<evidence type="ECO:0000256" key="6">
    <source>
        <dbReference type="ARBA" id="ARBA00022475"/>
    </source>
</evidence>
<feature type="transmembrane region" description="Helical" evidence="11">
    <location>
        <begin position="323"/>
        <end position="349"/>
    </location>
</feature>
<dbReference type="InterPro" id="IPR003838">
    <property type="entry name" value="ABC3_permease_C"/>
</dbReference>
<protein>
    <recommendedName>
        <fullName evidence="4">Putative hemin transport system permease protein HrtB</fullName>
    </recommendedName>
</protein>
<evidence type="ECO:0000256" key="8">
    <source>
        <dbReference type="ARBA" id="ARBA00022989"/>
    </source>
</evidence>
<evidence type="ECO:0000256" key="9">
    <source>
        <dbReference type="ARBA" id="ARBA00023136"/>
    </source>
</evidence>
<comment type="function">
    <text evidence="10">Part of the ABC transporter complex hrt involved in hemin import. Responsible for the translocation of the substrate across the membrane.</text>
</comment>
<keyword evidence="7 11" id="KW-0812">Transmembrane</keyword>